<name>A0AAV3ZQL7_9GAST</name>
<sequence length="129" mass="15074">MPMITASMMPGYYSALHEHFQTFAPLKYGVPVDTCIFSITPDQHLWHACPMASQSQLWSNSSVNNFLRWIDNRRGLFTLKFDYNSDLRKNYGHPLTAKCVYIWVFTRKRGCNIRTDMKSLSKIFTLLDK</sequence>
<gene>
    <name evidence="1" type="ORF">PoB_002319900</name>
</gene>
<dbReference type="AlphaFoldDB" id="A0AAV3ZQL7"/>
<accession>A0AAV3ZQL7</accession>
<proteinExistence type="predicted"/>
<comment type="caution">
    <text evidence="1">The sequence shown here is derived from an EMBL/GenBank/DDBJ whole genome shotgun (WGS) entry which is preliminary data.</text>
</comment>
<reference evidence="1 2" key="1">
    <citation type="journal article" date="2021" name="Elife">
        <title>Chloroplast acquisition without the gene transfer in kleptoplastic sea slugs, Plakobranchus ocellatus.</title>
        <authorList>
            <person name="Maeda T."/>
            <person name="Takahashi S."/>
            <person name="Yoshida T."/>
            <person name="Shimamura S."/>
            <person name="Takaki Y."/>
            <person name="Nagai Y."/>
            <person name="Toyoda A."/>
            <person name="Suzuki Y."/>
            <person name="Arimoto A."/>
            <person name="Ishii H."/>
            <person name="Satoh N."/>
            <person name="Nishiyama T."/>
            <person name="Hasebe M."/>
            <person name="Maruyama T."/>
            <person name="Minagawa J."/>
            <person name="Obokata J."/>
            <person name="Shigenobu S."/>
        </authorList>
    </citation>
    <scope>NUCLEOTIDE SEQUENCE [LARGE SCALE GENOMIC DNA]</scope>
</reference>
<dbReference type="Proteomes" id="UP000735302">
    <property type="component" value="Unassembled WGS sequence"/>
</dbReference>
<dbReference type="EMBL" id="BLXT01002699">
    <property type="protein sequence ID" value="GFN96693.1"/>
    <property type="molecule type" value="Genomic_DNA"/>
</dbReference>
<evidence type="ECO:0000313" key="2">
    <source>
        <dbReference type="Proteomes" id="UP000735302"/>
    </source>
</evidence>
<keyword evidence="2" id="KW-1185">Reference proteome</keyword>
<organism evidence="1 2">
    <name type="scientific">Plakobranchus ocellatus</name>
    <dbReference type="NCBI Taxonomy" id="259542"/>
    <lineage>
        <taxon>Eukaryota</taxon>
        <taxon>Metazoa</taxon>
        <taxon>Spiralia</taxon>
        <taxon>Lophotrochozoa</taxon>
        <taxon>Mollusca</taxon>
        <taxon>Gastropoda</taxon>
        <taxon>Heterobranchia</taxon>
        <taxon>Euthyneura</taxon>
        <taxon>Panpulmonata</taxon>
        <taxon>Sacoglossa</taxon>
        <taxon>Placobranchoidea</taxon>
        <taxon>Plakobranchidae</taxon>
        <taxon>Plakobranchus</taxon>
    </lineage>
</organism>
<evidence type="ECO:0000313" key="1">
    <source>
        <dbReference type="EMBL" id="GFN96693.1"/>
    </source>
</evidence>
<protein>
    <submittedName>
        <fullName evidence="1">Uncharacterized protein</fullName>
    </submittedName>
</protein>